<dbReference type="eggNOG" id="COG0656">
    <property type="taxonomic scope" value="Bacteria"/>
</dbReference>
<feature type="active site" description="Proton donor" evidence="4">
    <location>
        <position position="59"/>
    </location>
</feature>
<reference evidence="8 9" key="1">
    <citation type="submission" date="2013-01" db="EMBL/GenBank/DDBJ databases">
        <title>Whole genome shotgun sequence of Gordonia soli NBRC 108243.</title>
        <authorList>
            <person name="Isaki-Nakamura S."/>
            <person name="Hosoyama A."/>
            <person name="Tsuchikane K."/>
            <person name="Ando Y."/>
            <person name="Baba S."/>
            <person name="Ohji S."/>
            <person name="Hamada M."/>
            <person name="Tamura T."/>
            <person name="Yamazoe A."/>
            <person name="Yamazaki S."/>
            <person name="Fujita N."/>
        </authorList>
    </citation>
    <scope>NUCLEOTIDE SEQUENCE [LARGE SCALE GENOMIC DNA]</scope>
    <source>
        <strain evidence="8 9">NBRC 108243</strain>
    </source>
</reference>
<evidence type="ECO:0000256" key="5">
    <source>
        <dbReference type="PIRSR" id="PIRSR000097-2"/>
    </source>
</evidence>
<evidence type="ECO:0000256" key="2">
    <source>
        <dbReference type="ARBA" id="ARBA00022857"/>
    </source>
</evidence>
<dbReference type="PIRSF" id="PIRSF000097">
    <property type="entry name" value="AKR"/>
    <property type="match status" value="1"/>
</dbReference>
<dbReference type="FunFam" id="3.20.20.100:FF:000002">
    <property type="entry name" value="2,5-diketo-D-gluconic acid reductase A"/>
    <property type="match status" value="1"/>
</dbReference>
<dbReference type="InterPro" id="IPR020471">
    <property type="entry name" value="AKR"/>
</dbReference>
<protein>
    <submittedName>
        <fullName evidence="8">Putative aldo/keto reductase</fullName>
    </submittedName>
</protein>
<feature type="non-terminal residue" evidence="8">
    <location>
        <position position="1"/>
    </location>
</feature>
<proteinExistence type="inferred from homology"/>
<evidence type="ECO:0000313" key="9">
    <source>
        <dbReference type="Proteomes" id="UP000011666"/>
    </source>
</evidence>
<dbReference type="PANTHER" id="PTHR43827">
    <property type="entry name" value="2,5-DIKETO-D-GLUCONIC ACID REDUCTASE"/>
    <property type="match status" value="1"/>
</dbReference>
<dbReference type="Proteomes" id="UP000011666">
    <property type="component" value="Unassembled WGS sequence"/>
</dbReference>
<dbReference type="PROSITE" id="PS00798">
    <property type="entry name" value="ALDOKETO_REDUCTASE_1"/>
    <property type="match status" value="1"/>
</dbReference>
<dbReference type="STRING" id="1223545.GS4_10_00030"/>
<dbReference type="InterPro" id="IPR036812">
    <property type="entry name" value="NAD(P)_OxRdtase_dom_sf"/>
</dbReference>
<dbReference type="PROSITE" id="PS00063">
    <property type="entry name" value="ALDOKETO_REDUCTASE_3"/>
    <property type="match status" value="1"/>
</dbReference>
<dbReference type="Pfam" id="PF00248">
    <property type="entry name" value="Aldo_ket_red"/>
    <property type="match status" value="1"/>
</dbReference>
<feature type="domain" description="NADP-dependent oxidoreductase" evidence="7">
    <location>
        <begin position="40"/>
        <end position="270"/>
    </location>
</feature>
<keyword evidence="3" id="KW-0560">Oxidoreductase</keyword>
<feature type="site" description="Lowers pKa of active site Tyr" evidence="6">
    <location>
        <position position="84"/>
    </location>
</feature>
<dbReference type="GO" id="GO:0016616">
    <property type="term" value="F:oxidoreductase activity, acting on the CH-OH group of donors, NAD or NADP as acceptor"/>
    <property type="evidence" value="ECO:0007669"/>
    <property type="project" value="UniProtKB-ARBA"/>
</dbReference>
<sequence length="285" mass="30867">ALTAAYPHGVDIPSVRLENGFELPLVGLGTSQLMGRPGSAAVATAIRSGYRLVDTATRYSNELSVGHGIRASGVDRSEVVIQTKLAGGDQGFDEAINAATQSARRLGVDHLDVYLIHWPNPSLGQTVESWKALLTLADEGFIKVAGVSNFTQGQLQSLYDETGRWPALNQIQCSPALARTQLREFMAEKGIHAQAWHPSGRKESVPGDTTVIKLARKYGKSPTQIALRWSVQQGISVIPKSAHSGRQVENADLFDFALTDDDLAELAQLDRGERAARDSGVYEEY</sequence>
<dbReference type="PRINTS" id="PR00069">
    <property type="entry name" value="ALDKETRDTASE"/>
</dbReference>
<dbReference type="InterPro" id="IPR018170">
    <property type="entry name" value="Aldo/ket_reductase_CS"/>
</dbReference>
<name>M0QHE2_9ACTN</name>
<dbReference type="PANTHER" id="PTHR43827:SF3">
    <property type="entry name" value="NADP-DEPENDENT OXIDOREDUCTASE DOMAIN-CONTAINING PROTEIN"/>
    <property type="match status" value="1"/>
</dbReference>
<dbReference type="InterPro" id="IPR023210">
    <property type="entry name" value="NADP_OxRdtase_dom"/>
</dbReference>
<comment type="similarity">
    <text evidence="1">Belongs to the aldo/keto reductase family.</text>
</comment>
<comment type="caution">
    <text evidence="8">The sequence shown here is derived from an EMBL/GenBank/DDBJ whole genome shotgun (WGS) entry which is preliminary data.</text>
</comment>
<organism evidence="8 9">
    <name type="scientific">Gordonia soli NBRC 108243</name>
    <dbReference type="NCBI Taxonomy" id="1223545"/>
    <lineage>
        <taxon>Bacteria</taxon>
        <taxon>Bacillati</taxon>
        <taxon>Actinomycetota</taxon>
        <taxon>Actinomycetes</taxon>
        <taxon>Mycobacteriales</taxon>
        <taxon>Gordoniaceae</taxon>
        <taxon>Gordonia</taxon>
    </lineage>
</organism>
<keyword evidence="2" id="KW-0521">NADP</keyword>
<dbReference type="EMBL" id="BANX01000010">
    <property type="protein sequence ID" value="GAC67731.1"/>
    <property type="molecule type" value="Genomic_DNA"/>
</dbReference>
<evidence type="ECO:0000256" key="4">
    <source>
        <dbReference type="PIRSR" id="PIRSR000097-1"/>
    </source>
</evidence>
<dbReference type="AlphaFoldDB" id="M0QHE2"/>
<keyword evidence="9" id="KW-1185">Reference proteome</keyword>
<feature type="binding site" evidence="5">
    <location>
        <position position="117"/>
    </location>
    <ligand>
        <name>substrate</name>
    </ligand>
</feature>
<evidence type="ECO:0000256" key="1">
    <source>
        <dbReference type="ARBA" id="ARBA00007905"/>
    </source>
</evidence>
<gene>
    <name evidence="8" type="ORF">GS4_10_00030</name>
</gene>
<evidence type="ECO:0000256" key="3">
    <source>
        <dbReference type="ARBA" id="ARBA00023002"/>
    </source>
</evidence>
<dbReference type="SUPFAM" id="SSF51430">
    <property type="entry name" value="NAD(P)-linked oxidoreductase"/>
    <property type="match status" value="1"/>
</dbReference>
<accession>M0QHE2</accession>
<evidence type="ECO:0000313" key="8">
    <source>
        <dbReference type="EMBL" id="GAC67731.1"/>
    </source>
</evidence>
<evidence type="ECO:0000256" key="6">
    <source>
        <dbReference type="PIRSR" id="PIRSR000097-3"/>
    </source>
</evidence>
<evidence type="ECO:0000259" key="7">
    <source>
        <dbReference type="Pfam" id="PF00248"/>
    </source>
</evidence>
<dbReference type="Gene3D" id="3.20.20.100">
    <property type="entry name" value="NADP-dependent oxidoreductase domain"/>
    <property type="match status" value="1"/>
</dbReference>